<dbReference type="PANTHER" id="PTHR30574">
    <property type="entry name" value="INNER MEMBRANE PROTEIN YEDE"/>
    <property type="match status" value="1"/>
</dbReference>
<comment type="subcellular location">
    <subcellularLocation>
        <location evidence="1">Cell inner membrane</location>
        <topology evidence="1">Multi-pass membrane protein</topology>
    </subcellularLocation>
</comment>
<feature type="transmembrane region" description="Helical" evidence="9">
    <location>
        <begin position="149"/>
        <end position="170"/>
    </location>
</feature>
<feature type="transmembrane region" description="Helical" evidence="9">
    <location>
        <begin position="77"/>
        <end position="98"/>
    </location>
</feature>
<feature type="transmembrane region" description="Helical" evidence="9">
    <location>
        <begin position="191"/>
        <end position="213"/>
    </location>
</feature>
<gene>
    <name evidence="10" type="ORF">H8D24_06520</name>
</gene>
<evidence type="ECO:0000313" key="11">
    <source>
        <dbReference type="Proteomes" id="UP000654401"/>
    </source>
</evidence>
<reference evidence="10 11" key="1">
    <citation type="submission" date="2020-08" db="EMBL/GenBank/DDBJ databases">
        <title>Bridging the membrane lipid divide: bacteria of the FCB group superphylum have the potential to synthesize archaeal ether lipids.</title>
        <authorList>
            <person name="Villanueva L."/>
            <person name="Von Meijenfeldt F.A.B."/>
            <person name="Westbye A.B."/>
            <person name="Yadav S."/>
            <person name="Hopmans E.C."/>
            <person name="Dutilh B.E."/>
            <person name="Sinninghe Damste J.S."/>
        </authorList>
    </citation>
    <scope>NUCLEOTIDE SEQUENCE [LARGE SCALE GENOMIC DNA]</scope>
    <source>
        <strain evidence="10">NIOZ-UU100</strain>
    </source>
</reference>
<evidence type="ECO:0000256" key="7">
    <source>
        <dbReference type="ARBA" id="ARBA00023136"/>
    </source>
</evidence>
<proteinExistence type="inferred from homology"/>
<feature type="transmembrane region" description="Helical" evidence="9">
    <location>
        <begin position="219"/>
        <end position="236"/>
    </location>
</feature>
<feature type="transmembrane region" description="Helical" evidence="9">
    <location>
        <begin position="290"/>
        <end position="314"/>
    </location>
</feature>
<dbReference type="PANTHER" id="PTHR30574:SF1">
    <property type="entry name" value="SULPHUR TRANSPORT DOMAIN-CONTAINING PROTEIN"/>
    <property type="match status" value="1"/>
</dbReference>
<dbReference type="GO" id="GO:0005886">
    <property type="term" value="C:plasma membrane"/>
    <property type="evidence" value="ECO:0007669"/>
    <property type="project" value="UniProtKB-SubCell"/>
</dbReference>
<sequence>MQDSWISGLRDDLNKAFVEEWSPYFGALALIAVVVALMTSGLFWSVYGGLHLWGNWFNELVGLNALLNASPKLEDPLMHRISLLDITLVLGAFTAALLSRQFRINRAPKAEYFRGAVGGILMGIGATLAGGCTVGGFFTPLIFSSPAGWTMGAGLLIGAFIGLKILLWSLEAITWGNDAPMPRGASRSLTRIYPFVGVLVFLLIIAWASSWYLSGEKMLVQRGIVILCGFALGFILHRSRFCFSRAIREPLMTGEGAMTKATILAIAVGALLASILFQRGQLDPYLAIPATFWLGSGLGGVIFGIGMILAGGCASGSLWRMGEGHLKLWVVVFFFAWSGATFGTVVKKWDLMTAEMNLDLIEVTKVGQQAFLPDLLGGWSAAYAVTGLLLTLWYVAVRYNETTEKFTVI</sequence>
<comment type="caution">
    <text evidence="10">The sequence shown here is derived from an EMBL/GenBank/DDBJ whole genome shotgun (WGS) entry which is preliminary data.</text>
</comment>
<feature type="transmembrane region" description="Helical" evidence="9">
    <location>
        <begin position="21"/>
        <end position="47"/>
    </location>
</feature>
<keyword evidence="6 9" id="KW-1133">Transmembrane helix</keyword>
<evidence type="ECO:0000256" key="1">
    <source>
        <dbReference type="ARBA" id="ARBA00004429"/>
    </source>
</evidence>
<dbReference type="Proteomes" id="UP000654401">
    <property type="component" value="Unassembled WGS sequence"/>
</dbReference>
<evidence type="ECO:0000256" key="9">
    <source>
        <dbReference type="SAM" id="Phobius"/>
    </source>
</evidence>
<keyword evidence="5 9" id="KW-0812">Transmembrane</keyword>
<evidence type="ECO:0000256" key="8">
    <source>
        <dbReference type="ARBA" id="ARBA00035655"/>
    </source>
</evidence>
<dbReference type="InterPro" id="IPR007272">
    <property type="entry name" value="Sulf_transp_TsuA/YedE"/>
</dbReference>
<feature type="transmembrane region" description="Helical" evidence="9">
    <location>
        <begin position="326"/>
        <end position="346"/>
    </location>
</feature>
<keyword evidence="7 9" id="KW-0472">Membrane</keyword>
<dbReference type="EMBL" id="JACNFK010000033">
    <property type="protein sequence ID" value="MBC8520041.1"/>
    <property type="molecule type" value="Genomic_DNA"/>
</dbReference>
<accession>A0A8J6PBF0</accession>
<evidence type="ECO:0000256" key="4">
    <source>
        <dbReference type="ARBA" id="ARBA00022519"/>
    </source>
</evidence>
<feature type="transmembrane region" description="Helical" evidence="9">
    <location>
        <begin position="119"/>
        <end position="143"/>
    </location>
</feature>
<keyword evidence="2" id="KW-0813">Transport</keyword>
<feature type="transmembrane region" description="Helical" evidence="9">
    <location>
        <begin position="257"/>
        <end position="278"/>
    </location>
</feature>
<evidence type="ECO:0000313" key="10">
    <source>
        <dbReference type="EMBL" id="MBC8520041.1"/>
    </source>
</evidence>
<evidence type="ECO:0000256" key="6">
    <source>
        <dbReference type="ARBA" id="ARBA00022989"/>
    </source>
</evidence>
<keyword evidence="3" id="KW-1003">Cell membrane</keyword>
<evidence type="ECO:0000256" key="2">
    <source>
        <dbReference type="ARBA" id="ARBA00022448"/>
    </source>
</evidence>
<organism evidence="10 11">
    <name type="scientific">Candidatus Thiopontia autotrophica</name>
    <dbReference type="NCBI Taxonomy" id="2841688"/>
    <lineage>
        <taxon>Bacteria</taxon>
        <taxon>Pseudomonadati</taxon>
        <taxon>Pseudomonadota</taxon>
        <taxon>Gammaproteobacteria</taxon>
        <taxon>Candidatus Thiopontia</taxon>
    </lineage>
</organism>
<keyword evidence="4" id="KW-0997">Cell inner membrane</keyword>
<protein>
    <submittedName>
        <fullName evidence="10">YeeE/YedE family protein</fullName>
    </submittedName>
</protein>
<feature type="transmembrane region" description="Helical" evidence="9">
    <location>
        <begin position="376"/>
        <end position="396"/>
    </location>
</feature>
<dbReference type="Pfam" id="PF04143">
    <property type="entry name" value="Sulf_transp"/>
    <property type="match status" value="2"/>
</dbReference>
<comment type="similarity">
    <text evidence="8">Belongs to the TsuA/YedE (TC 9.B.102) family.</text>
</comment>
<evidence type="ECO:0000256" key="3">
    <source>
        <dbReference type="ARBA" id="ARBA00022475"/>
    </source>
</evidence>
<name>A0A8J6PBF0_9GAMM</name>
<evidence type="ECO:0000256" key="5">
    <source>
        <dbReference type="ARBA" id="ARBA00022692"/>
    </source>
</evidence>
<dbReference type="AlphaFoldDB" id="A0A8J6PBF0"/>